<accession>A0A8H8X0C5</accession>
<dbReference type="KEGG" id="mind:mvi_61800"/>
<feature type="compositionally biased region" description="Polar residues" evidence="1">
    <location>
        <begin position="11"/>
        <end position="20"/>
    </location>
</feature>
<evidence type="ECO:0000256" key="1">
    <source>
        <dbReference type="SAM" id="MobiDB-lite"/>
    </source>
</evidence>
<feature type="region of interest" description="Disordered" evidence="1">
    <location>
        <begin position="1"/>
        <end position="21"/>
    </location>
</feature>
<proteinExistence type="predicted"/>
<organism evidence="2 3">
    <name type="scientific">Methylobacterium indicum</name>
    <dbReference type="NCBI Taxonomy" id="1775910"/>
    <lineage>
        <taxon>Bacteria</taxon>
        <taxon>Pseudomonadati</taxon>
        <taxon>Pseudomonadota</taxon>
        <taxon>Alphaproteobacteria</taxon>
        <taxon>Hyphomicrobiales</taxon>
        <taxon>Methylobacteriaceae</taxon>
        <taxon>Methylobacterium</taxon>
    </lineage>
</organism>
<gene>
    <name evidence="2" type="ORF">mvi_61800</name>
</gene>
<dbReference type="AlphaFoldDB" id="A0A8H8X0C5"/>
<dbReference type="Proteomes" id="UP000663508">
    <property type="component" value="Plasmid pVL1_1"/>
</dbReference>
<evidence type="ECO:0000313" key="3">
    <source>
        <dbReference type="Proteomes" id="UP000663508"/>
    </source>
</evidence>
<name>A0A8H8X0C5_9HYPH</name>
<geneLocation type="plasmid" evidence="2 3">
    <name>pVL1_1</name>
</geneLocation>
<keyword evidence="2" id="KW-0614">Plasmid</keyword>
<reference evidence="2" key="1">
    <citation type="submission" date="2020-11" db="EMBL/GenBank/DDBJ databases">
        <title>Complete genome sequence of a novel pathogenic Methylobacterium strain isolated from rice in Vietnam.</title>
        <authorList>
            <person name="Lai K."/>
            <person name="Okazaki S."/>
            <person name="Higashi K."/>
            <person name="Mori H."/>
            <person name="Toyoda A."/>
            <person name="Kurokawa K."/>
        </authorList>
    </citation>
    <scope>NUCLEOTIDE SEQUENCE</scope>
    <source>
        <strain evidence="2">VL1</strain>
        <plasmid evidence="2">pVL1_1</plasmid>
    </source>
</reference>
<protein>
    <submittedName>
        <fullName evidence="2">Uncharacterized protein</fullName>
    </submittedName>
</protein>
<sequence length="109" mass="11620">MCMADNIMPARSSQNGSTRLKPQRAEPLFNQLRNILAALPETGDDGFEGLVAAACTQLVSVPFRLVGSGRQFGLDAEGPPNSGAILVEAKHYTSRLSYGKRSVKAALCL</sequence>
<dbReference type="EMBL" id="AP024146">
    <property type="protein sequence ID" value="BCM87719.1"/>
    <property type="molecule type" value="Genomic_DNA"/>
</dbReference>
<evidence type="ECO:0000313" key="2">
    <source>
        <dbReference type="EMBL" id="BCM87719.1"/>
    </source>
</evidence>